<dbReference type="Pfam" id="PF08327">
    <property type="entry name" value="AHSA1"/>
    <property type="match status" value="1"/>
</dbReference>
<dbReference type="InterPro" id="IPR013538">
    <property type="entry name" value="ASHA1/2-like_C"/>
</dbReference>
<dbReference type="RefSeq" id="WP_053927900.1">
    <property type="nucleotide sequence ID" value="NZ_LGKG01000196.1"/>
</dbReference>
<dbReference type="InterPro" id="IPR023393">
    <property type="entry name" value="START-like_dom_sf"/>
</dbReference>
<gene>
    <name evidence="4" type="ORF">ADL29_37275</name>
</gene>
<dbReference type="SUPFAM" id="SSF55961">
    <property type="entry name" value="Bet v1-like"/>
    <property type="match status" value="1"/>
</dbReference>
<comment type="similarity">
    <text evidence="1">Belongs to the AHA1 family.</text>
</comment>
<dbReference type="CDD" id="cd08898">
    <property type="entry name" value="SRPBCC_CalC_Aha1-like_5"/>
    <property type="match status" value="1"/>
</dbReference>
<dbReference type="Proteomes" id="UP000037982">
    <property type="component" value="Unassembled WGS sequence"/>
</dbReference>
<protein>
    <submittedName>
        <fullName evidence="4">Polyketide cyclase</fullName>
    </submittedName>
</protein>
<keyword evidence="5" id="KW-1185">Reference proteome</keyword>
<evidence type="ECO:0000259" key="3">
    <source>
        <dbReference type="Pfam" id="PF08327"/>
    </source>
</evidence>
<dbReference type="EMBL" id="LGKG01000196">
    <property type="protein sequence ID" value="KPC58849.1"/>
    <property type="molecule type" value="Genomic_DNA"/>
</dbReference>
<proteinExistence type="inferred from homology"/>
<reference evidence="5" key="1">
    <citation type="submission" date="2015-07" db="EMBL/GenBank/DDBJ databases">
        <authorList>
            <person name="Ju K.-S."/>
            <person name="Doroghazi J.R."/>
            <person name="Metcalf W.W."/>
        </authorList>
    </citation>
    <scope>NUCLEOTIDE SEQUENCE [LARGE SCALE GENOMIC DNA]</scope>
    <source>
        <strain evidence="5">NRRL ISP-5002</strain>
    </source>
</reference>
<dbReference type="Gene3D" id="3.30.530.20">
    <property type="match status" value="1"/>
</dbReference>
<feature type="compositionally biased region" description="Low complexity" evidence="2">
    <location>
        <begin position="1"/>
        <end position="19"/>
    </location>
</feature>
<feature type="region of interest" description="Disordered" evidence="2">
    <location>
        <begin position="1"/>
        <end position="23"/>
    </location>
</feature>
<sequence length="167" mass="18449">MNTPDDTTSTSTSASPSTPDRIEREITIAAPVERVWSVLTEPEHVGSWFGQGEPTPVDLRPGGIMHLDHGEYGQFPTVIVTVDPPRFFSYRWASAHPGDVATERNSTLVEFTLTPEGDGTRLRVVESGFAGLHIPEERKRTASYESHSEGWSAQVKNIQQYAERLAA</sequence>
<evidence type="ECO:0000256" key="1">
    <source>
        <dbReference type="ARBA" id="ARBA00006817"/>
    </source>
</evidence>
<feature type="domain" description="Activator of Hsp90 ATPase homologue 1/2-like C-terminal" evidence="3">
    <location>
        <begin position="29"/>
        <end position="163"/>
    </location>
</feature>
<dbReference type="AlphaFoldDB" id="A0A0N0GV04"/>
<accession>A0A0N0GV04</accession>
<organism evidence="4 5">
    <name type="scientific">Streptomyces chattanoogensis</name>
    <dbReference type="NCBI Taxonomy" id="66876"/>
    <lineage>
        <taxon>Bacteria</taxon>
        <taxon>Bacillati</taxon>
        <taxon>Actinomycetota</taxon>
        <taxon>Actinomycetes</taxon>
        <taxon>Kitasatosporales</taxon>
        <taxon>Streptomycetaceae</taxon>
        <taxon>Streptomyces</taxon>
    </lineage>
</organism>
<evidence type="ECO:0000256" key="2">
    <source>
        <dbReference type="SAM" id="MobiDB-lite"/>
    </source>
</evidence>
<comment type="caution">
    <text evidence="4">The sequence shown here is derived from an EMBL/GenBank/DDBJ whole genome shotgun (WGS) entry which is preliminary data.</text>
</comment>
<name>A0A0N0GV04_9ACTN</name>
<evidence type="ECO:0000313" key="5">
    <source>
        <dbReference type="Proteomes" id="UP000037982"/>
    </source>
</evidence>
<evidence type="ECO:0000313" key="4">
    <source>
        <dbReference type="EMBL" id="KPC58849.1"/>
    </source>
</evidence>
<dbReference type="PATRIC" id="fig|66876.3.peg.8199"/>